<gene>
    <name evidence="2" type="ORF">US54_C0064G0004</name>
</gene>
<comment type="caution">
    <text evidence="2">The sequence shown here is derived from an EMBL/GenBank/DDBJ whole genome shotgun (WGS) entry which is preliminary data.</text>
</comment>
<reference evidence="2 3" key="1">
    <citation type="journal article" date="2015" name="Nature">
        <title>rRNA introns, odd ribosomes, and small enigmatic genomes across a large radiation of phyla.</title>
        <authorList>
            <person name="Brown C.T."/>
            <person name="Hug L.A."/>
            <person name="Thomas B.C."/>
            <person name="Sharon I."/>
            <person name="Castelle C.J."/>
            <person name="Singh A."/>
            <person name="Wilkins M.J."/>
            <person name="Williams K.H."/>
            <person name="Banfield J.F."/>
        </authorList>
    </citation>
    <scope>NUCLEOTIDE SEQUENCE [LARGE SCALE GENOMIC DNA]</scope>
</reference>
<evidence type="ECO:0000313" key="2">
    <source>
        <dbReference type="EMBL" id="KKQ36536.1"/>
    </source>
</evidence>
<dbReference type="AlphaFoldDB" id="A0A0G0K7D4"/>
<evidence type="ECO:0000259" key="1">
    <source>
        <dbReference type="Pfam" id="PF01909"/>
    </source>
</evidence>
<organism evidence="2 3">
    <name type="scientific">Candidatus Roizmanbacteria bacterium GW2011_GWA2_37_7</name>
    <dbReference type="NCBI Taxonomy" id="1618481"/>
    <lineage>
        <taxon>Bacteria</taxon>
        <taxon>Candidatus Roizmaniibacteriota</taxon>
    </lineage>
</organism>
<dbReference type="PANTHER" id="PTHR43449:SF3">
    <property type="entry name" value="POLYMERASE NUCLEOTIDYL TRANSFERASE DOMAIN-CONTAINING PROTEIN"/>
    <property type="match status" value="1"/>
</dbReference>
<dbReference type="Pfam" id="PF01909">
    <property type="entry name" value="NTP_transf_2"/>
    <property type="match status" value="1"/>
</dbReference>
<evidence type="ECO:0000313" key="3">
    <source>
        <dbReference type="Proteomes" id="UP000034471"/>
    </source>
</evidence>
<protein>
    <submittedName>
        <fullName evidence="2">Nucleotidyltransferase</fullName>
    </submittedName>
</protein>
<dbReference type="InterPro" id="IPR002934">
    <property type="entry name" value="Polymerase_NTP_transf_dom"/>
</dbReference>
<proteinExistence type="predicted"/>
<dbReference type="SUPFAM" id="SSF81301">
    <property type="entry name" value="Nucleotidyltransferase"/>
    <property type="match status" value="1"/>
</dbReference>
<dbReference type="Proteomes" id="UP000034471">
    <property type="component" value="Unassembled WGS sequence"/>
</dbReference>
<keyword evidence="2" id="KW-0808">Transferase</keyword>
<dbReference type="Gene3D" id="3.30.460.10">
    <property type="entry name" value="Beta Polymerase, domain 2"/>
    <property type="match status" value="1"/>
</dbReference>
<feature type="domain" description="Polymerase nucleotidyl transferase" evidence="1">
    <location>
        <begin position="9"/>
        <end position="61"/>
    </location>
</feature>
<dbReference type="InterPro" id="IPR043519">
    <property type="entry name" value="NT_sf"/>
</dbReference>
<dbReference type="STRING" id="1618481.US54_C0064G0004"/>
<name>A0A0G0K7D4_9BACT</name>
<dbReference type="GO" id="GO:0016779">
    <property type="term" value="F:nucleotidyltransferase activity"/>
    <property type="evidence" value="ECO:0007669"/>
    <property type="project" value="InterPro"/>
</dbReference>
<dbReference type="EMBL" id="LBTJ01000064">
    <property type="protein sequence ID" value="KKQ36536.1"/>
    <property type="molecule type" value="Genomic_DNA"/>
</dbReference>
<dbReference type="CDD" id="cd05403">
    <property type="entry name" value="NT_KNTase_like"/>
    <property type="match status" value="1"/>
</dbReference>
<dbReference type="PANTHER" id="PTHR43449">
    <property type="entry name" value="NUCLEOTIDYLTRANSFERASE"/>
    <property type="match status" value="1"/>
</dbReference>
<accession>A0A0G0K7D4</accession>
<sequence>MNKSVGMTLRRFSKVAKKEISADAKCFVFGSYAKGVEKKWSDIDVAVIVSKIKDVLEGEKKLRLYALDIDERINPFIFTLEDMNENSPLVWEVKKYGKEIG</sequence>